<feature type="region of interest" description="Disordered" evidence="1">
    <location>
        <begin position="1"/>
        <end position="47"/>
    </location>
</feature>
<reference evidence="2" key="1">
    <citation type="submission" date="2022-11" db="EMBL/GenBank/DDBJ databases">
        <title>Nonomuraea corallina sp. nov., a new species of the genus Nonomuraea isolated from sea side sediment in Thai sea.</title>
        <authorList>
            <person name="Ngamcharungchit C."/>
            <person name="Matsumoto A."/>
            <person name="Suriyachadkun C."/>
            <person name="Panbangred W."/>
            <person name="Inahashi Y."/>
            <person name="Intra B."/>
        </authorList>
    </citation>
    <scope>NUCLEOTIDE SEQUENCE</scope>
    <source>
        <strain evidence="2">MCN248</strain>
    </source>
</reference>
<gene>
    <name evidence="2" type="ORF">OUY22_22255</name>
</gene>
<evidence type="ECO:0000313" key="2">
    <source>
        <dbReference type="EMBL" id="MDA0636154.1"/>
    </source>
</evidence>
<feature type="compositionally biased region" description="Low complexity" evidence="1">
    <location>
        <begin position="1"/>
        <end position="17"/>
    </location>
</feature>
<accession>A0ABT4SG67</accession>
<feature type="compositionally biased region" description="Basic and acidic residues" evidence="1">
    <location>
        <begin position="29"/>
        <end position="43"/>
    </location>
</feature>
<dbReference type="RefSeq" id="WP_270157017.1">
    <property type="nucleotide sequence ID" value="NZ_JAPNNL010000094.1"/>
</dbReference>
<organism evidence="2 3">
    <name type="scientific">Nonomuraea corallina</name>
    <dbReference type="NCBI Taxonomy" id="2989783"/>
    <lineage>
        <taxon>Bacteria</taxon>
        <taxon>Bacillati</taxon>
        <taxon>Actinomycetota</taxon>
        <taxon>Actinomycetes</taxon>
        <taxon>Streptosporangiales</taxon>
        <taxon>Streptosporangiaceae</taxon>
        <taxon>Nonomuraea</taxon>
    </lineage>
</organism>
<comment type="caution">
    <text evidence="2">The sequence shown here is derived from an EMBL/GenBank/DDBJ whole genome shotgun (WGS) entry which is preliminary data.</text>
</comment>
<proteinExistence type="predicted"/>
<evidence type="ECO:0000256" key="1">
    <source>
        <dbReference type="SAM" id="MobiDB-lite"/>
    </source>
</evidence>
<name>A0ABT4SG67_9ACTN</name>
<protein>
    <submittedName>
        <fullName evidence="2">Uncharacterized protein</fullName>
    </submittedName>
</protein>
<keyword evidence="3" id="KW-1185">Reference proteome</keyword>
<evidence type="ECO:0000313" key="3">
    <source>
        <dbReference type="Proteomes" id="UP001144036"/>
    </source>
</evidence>
<dbReference type="Proteomes" id="UP001144036">
    <property type="component" value="Unassembled WGS sequence"/>
</dbReference>
<dbReference type="EMBL" id="JAPNNL010000094">
    <property type="protein sequence ID" value="MDA0636154.1"/>
    <property type="molecule type" value="Genomic_DNA"/>
</dbReference>
<sequence length="95" mass="10617">MSTTPGATAPTPRPTATQNPFGRSPAMHVHPDYRHPYDGDRQPPRPRLAVYDHLDDTAATEPTEADTQVTERLWQIREISNRAIGSIDDLLKRTA</sequence>